<dbReference type="AlphaFoldDB" id="A0A177ZIM7"/>
<accession>A0A177ZIM7</accession>
<dbReference type="PATRIC" id="fig|217031.6.peg.3739"/>
<sequence>MGRYISIFLLAIMIGIVSFIFIIPSLIGPDSVGEVDMVIGLLLILIGSFIVTQLFYIIDLLQKNKS</sequence>
<feature type="transmembrane region" description="Helical" evidence="1">
    <location>
        <begin position="7"/>
        <end position="27"/>
    </location>
</feature>
<evidence type="ECO:0000256" key="1">
    <source>
        <dbReference type="SAM" id="Phobius"/>
    </source>
</evidence>
<name>A0A177ZIM7_9BACI</name>
<feature type="transmembrane region" description="Helical" evidence="1">
    <location>
        <begin position="39"/>
        <end position="58"/>
    </location>
</feature>
<evidence type="ECO:0000313" key="3">
    <source>
        <dbReference type="Proteomes" id="UP000077881"/>
    </source>
</evidence>
<gene>
    <name evidence="2" type="ORF">ABB05_17270</name>
</gene>
<keyword evidence="1" id="KW-1133">Transmembrane helix</keyword>
<keyword evidence="1" id="KW-0812">Transmembrane</keyword>
<keyword evidence="3" id="KW-1185">Reference proteome</keyword>
<dbReference type="EMBL" id="LDJR01000058">
    <property type="protein sequence ID" value="OAK67807.1"/>
    <property type="molecule type" value="Genomic_DNA"/>
</dbReference>
<keyword evidence="1" id="KW-0472">Membrane</keyword>
<evidence type="ECO:0000313" key="2">
    <source>
        <dbReference type="EMBL" id="OAK67807.1"/>
    </source>
</evidence>
<reference evidence="2 3" key="1">
    <citation type="submission" date="2015-05" db="EMBL/GenBank/DDBJ databases">
        <title>Comparison of genome.</title>
        <authorList>
            <person name="Zheng Z."/>
            <person name="Sun M."/>
        </authorList>
    </citation>
    <scope>NUCLEOTIDE SEQUENCE [LARGE SCALE GENOMIC DNA]</scope>
    <source>
        <strain evidence="2 3">G25-74</strain>
    </source>
</reference>
<proteinExistence type="predicted"/>
<protein>
    <submittedName>
        <fullName evidence="2">Uncharacterized protein</fullName>
    </submittedName>
</protein>
<dbReference type="Proteomes" id="UP000077881">
    <property type="component" value="Unassembled WGS sequence"/>
</dbReference>
<organism evidence="2 3">
    <name type="scientific">Lederbergia galactosidilytica</name>
    <dbReference type="NCBI Taxonomy" id="217031"/>
    <lineage>
        <taxon>Bacteria</taxon>
        <taxon>Bacillati</taxon>
        <taxon>Bacillota</taxon>
        <taxon>Bacilli</taxon>
        <taxon>Bacillales</taxon>
        <taxon>Bacillaceae</taxon>
        <taxon>Lederbergia</taxon>
    </lineage>
</organism>
<comment type="caution">
    <text evidence="2">The sequence shown here is derived from an EMBL/GenBank/DDBJ whole genome shotgun (WGS) entry which is preliminary data.</text>
</comment>